<evidence type="ECO:0000313" key="1">
    <source>
        <dbReference type="EMBL" id="KAJ7724496.1"/>
    </source>
</evidence>
<organism evidence="1 2">
    <name type="scientific">Mycena metata</name>
    <dbReference type="NCBI Taxonomy" id="1033252"/>
    <lineage>
        <taxon>Eukaryota</taxon>
        <taxon>Fungi</taxon>
        <taxon>Dikarya</taxon>
        <taxon>Basidiomycota</taxon>
        <taxon>Agaricomycotina</taxon>
        <taxon>Agaricomycetes</taxon>
        <taxon>Agaricomycetidae</taxon>
        <taxon>Agaricales</taxon>
        <taxon>Marasmiineae</taxon>
        <taxon>Mycenaceae</taxon>
        <taxon>Mycena</taxon>
    </lineage>
</organism>
<comment type="caution">
    <text evidence="1">The sequence shown here is derived from an EMBL/GenBank/DDBJ whole genome shotgun (WGS) entry which is preliminary data.</text>
</comment>
<dbReference type="SUPFAM" id="SSF48452">
    <property type="entry name" value="TPR-like"/>
    <property type="match status" value="2"/>
</dbReference>
<proteinExistence type="predicted"/>
<protein>
    <submittedName>
        <fullName evidence="1">Uncharacterized protein</fullName>
    </submittedName>
</protein>
<dbReference type="EMBL" id="JARKIB010000202">
    <property type="protein sequence ID" value="KAJ7724496.1"/>
    <property type="molecule type" value="Genomic_DNA"/>
</dbReference>
<dbReference type="InterPro" id="IPR011990">
    <property type="entry name" value="TPR-like_helical_dom_sf"/>
</dbReference>
<name>A0AAD7HNJ4_9AGAR</name>
<reference evidence="1" key="1">
    <citation type="submission" date="2023-03" db="EMBL/GenBank/DDBJ databases">
        <title>Massive genome expansion in bonnet fungi (Mycena s.s.) driven by repeated elements and novel gene families across ecological guilds.</title>
        <authorList>
            <consortium name="Lawrence Berkeley National Laboratory"/>
            <person name="Harder C.B."/>
            <person name="Miyauchi S."/>
            <person name="Viragh M."/>
            <person name="Kuo A."/>
            <person name="Thoen E."/>
            <person name="Andreopoulos B."/>
            <person name="Lu D."/>
            <person name="Skrede I."/>
            <person name="Drula E."/>
            <person name="Henrissat B."/>
            <person name="Morin E."/>
            <person name="Kohler A."/>
            <person name="Barry K."/>
            <person name="LaButti K."/>
            <person name="Morin E."/>
            <person name="Salamov A."/>
            <person name="Lipzen A."/>
            <person name="Mereny Z."/>
            <person name="Hegedus B."/>
            <person name="Baldrian P."/>
            <person name="Stursova M."/>
            <person name="Weitz H."/>
            <person name="Taylor A."/>
            <person name="Grigoriev I.V."/>
            <person name="Nagy L.G."/>
            <person name="Martin F."/>
            <person name="Kauserud H."/>
        </authorList>
    </citation>
    <scope>NUCLEOTIDE SEQUENCE</scope>
    <source>
        <strain evidence="1">CBHHK182m</strain>
    </source>
</reference>
<sequence>MGLSLAKSHGNIKQQSAALDALSWMKWQTGDYITAQSYAQEVQRLAKGSGNLQREAAGLYTEAICCQALGNYRECIFLVKRASALLELCGLSQGELNYALMNCQAEVHVYKSEYADTHNLCRQLLQTYQRGVLYYEGASLVNIAAVEVPMGVSCEVIQEKICASQAIFNKIGGQTMMLTGCDMIQADLNFREGDMSCSLFCKCLKAGLGRFSQIVSYCLEKLADVSCWSPHHDPSWSIILLAHSLRVKEKLGIYKAFQFIGDVHLIQNDEVSAVSLFTVALDGFTYMDVHCSKAECIIRLGDIAKKNGDVLKALELWETAKPLFERSSQAKRVQDIDERVGSISEETKEQHQKNLAQLAELNVPTGRVEEVDSDREGLGLEEEQVKLIAA</sequence>
<gene>
    <name evidence="1" type="ORF">B0H16DRAFT_323224</name>
</gene>
<dbReference type="AlphaFoldDB" id="A0AAD7HNJ4"/>
<evidence type="ECO:0000313" key="2">
    <source>
        <dbReference type="Proteomes" id="UP001215598"/>
    </source>
</evidence>
<accession>A0AAD7HNJ4</accession>
<dbReference type="Proteomes" id="UP001215598">
    <property type="component" value="Unassembled WGS sequence"/>
</dbReference>
<keyword evidence="2" id="KW-1185">Reference proteome</keyword>
<dbReference type="Gene3D" id="1.25.40.10">
    <property type="entry name" value="Tetratricopeptide repeat domain"/>
    <property type="match status" value="2"/>
</dbReference>